<dbReference type="EMBL" id="BLAL01000194">
    <property type="protein sequence ID" value="GES90251.1"/>
    <property type="molecule type" value="Genomic_DNA"/>
</dbReference>
<dbReference type="CDD" id="cd09917">
    <property type="entry name" value="F-box_SF"/>
    <property type="match status" value="1"/>
</dbReference>
<sequence length="482" mass="56193">MSRLSFDCLTEIFSYLENDKISLFSCLLVNRDWCNVAVRILWKDSSNYSPKTLRTLMTCLINENMTKNKINLPFPIPKLPMFNYASFCRILSVHEIQSKFKLFVHSPEQYTKTQNILTGIFRLFMREITSLKKLDISPCDDLPIMTFTSFPGAKNCLRNITELQCYSSINSEFFYHLTQYCHYIQSLSVEFRDNIISNELKEFLFSIQNNLKYFNIIQANKSPDLTELVSSFTPKLYNTVYEFHLNIENVSFSFISNFMNLQELEIELYDGTDVFEIITTFIFPHLKILKIDSFSVNIDLAIKFLENNGKNLEEFTFGEISGICNNYINLAIAKFCINLKKLCTGFKNNELETLKIVLTSCKLLETIKIWLGDVDLLSEKVALEMIGNYSPKNLNRIELLYYHQSYDTKKLLPEELDLFFINWSKRTSYLPITIFIKRFDLTESLDTDNENLNIIGKYMKLNVIEKFIVSAEPDGGLVEILL</sequence>
<dbReference type="Proteomes" id="UP000247702">
    <property type="component" value="Unassembled WGS sequence"/>
</dbReference>
<protein>
    <submittedName>
        <fullName evidence="1">Uncharacterized protein</fullName>
    </submittedName>
</protein>
<evidence type="ECO:0000313" key="2">
    <source>
        <dbReference type="EMBL" id="GES90251.1"/>
    </source>
</evidence>
<reference evidence="1 3" key="1">
    <citation type="submission" date="2017-11" db="EMBL/GenBank/DDBJ databases">
        <title>The genome of Rhizophagus clarus HR1 reveals common genetic basis of auxotrophy among arbuscular mycorrhizal fungi.</title>
        <authorList>
            <person name="Kobayashi Y."/>
        </authorList>
    </citation>
    <scope>NUCLEOTIDE SEQUENCE [LARGE SCALE GENOMIC DNA]</scope>
    <source>
        <strain evidence="1 3">HR1</strain>
    </source>
</reference>
<evidence type="ECO:0000313" key="3">
    <source>
        <dbReference type="Proteomes" id="UP000247702"/>
    </source>
</evidence>
<dbReference type="AlphaFoldDB" id="A0A2Z6R0C9"/>
<accession>A0A2Z6R0C9</accession>
<evidence type="ECO:0000313" key="1">
    <source>
        <dbReference type="EMBL" id="GBB91479.1"/>
    </source>
</evidence>
<dbReference type="InterPro" id="IPR036047">
    <property type="entry name" value="F-box-like_dom_sf"/>
</dbReference>
<dbReference type="EMBL" id="BEXD01000979">
    <property type="protein sequence ID" value="GBB91479.1"/>
    <property type="molecule type" value="Genomic_DNA"/>
</dbReference>
<reference evidence="2" key="2">
    <citation type="submission" date="2019-10" db="EMBL/GenBank/DDBJ databases">
        <title>Conservation and host-specific expression of non-tandemly repeated heterogenous ribosome RNA gene in arbuscular mycorrhizal fungi.</title>
        <authorList>
            <person name="Maeda T."/>
            <person name="Kobayashi Y."/>
            <person name="Nakagawa T."/>
            <person name="Ezawa T."/>
            <person name="Yamaguchi K."/>
            <person name="Bino T."/>
            <person name="Nishimoto Y."/>
            <person name="Shigenobu S."/>
            <person name="Kawaguchi M."/>
        </authorList>
    </citation>
    <scope>NUCLEOTIDE SEQUENCE</scope>
    <source>
        <strain evidence="2">HR1</strain>
    </source>
</reference>
<dbReference type="InterPro" id="IPR032675">
    <property type="entry name" value="LRR_dom_sf"/>
</dbReference>
<dbReference type="SUPFAM" id="SSF52047">
    <property type="entry name" value="RNI-like"/>
    <property type="match status" value="1"/>
</dbReference>
<organism evidence="1 3">
    <name type="scientific">Rhizophagus clarus</name>
    <dbReference type="NCBI Taxonomy" id="94130"/>
    <lineage>
        <taxon>Eukaryota</taxon>
        <taxon>Fungi</taxon>
        <taxon>Fungi incertae sedis</taxon>
        <taxon>Mucoromycota</taxon>
        <taxon>Glomeromycotina</taxon>
        <taxon>Glomeromycetes</taxon>
        <taxon>Glomerales</taxon>
        <taxon>Glomeraceae</taxon>
        <taxon>Rhizophagus</taxon>
    </lineage>
</organism>
<proteinExistence type="predicted"/>
<keyword evidence="3" id="KW-1185">Reference proteome</keyword>
<dbReference type="SUPFAM" id="SSF81383">
    <property type="entry name" value="F-box domain"/>
    <property type="match status" value="1"/>
</dbReference>
<comment type="caution">
    <text evidence="1">The sequence shown here is derived from an EMBL/GenBank/DDBJ whole genome shotgun (WGS) entry which is preliminary data.</text>
</comment>
<dbReference type="Proteomes" id="UP000615446">
    <property type="component" value="Unassembled WGS sequence"/>
</dbReference>
<dbReference type="OrthoDB" id="2394875at2759"/>
<name>A0A2Z6R0C9_9GLOM</name>
<gene>
    <name evidence="2" type="ORF">RCL2_001711200</name>
    <name evidence="1" type="ORF">RclHR1_01880010</name>
</gene>
<dbReference type="Gene3D" id="3.80.10.10">
    <property type="entry name" value="Ribonuclease Inhibitor"/>
    <property type="match status" value="1"/>
</dbReference>